<proteinExistence type="predicted"/>
<dbReference type="AlphaFoldDB" id="A0A450TUK1"/>
<reference evidence="1" key="1">
    <citation type="submission" date="2019-02" db="EMBL/GenBank/DDBJ databases">
        <authorList>
            <person name="Gruber-Vodicka R. H."/>
            <person name="Seah K. B. B."/>
        </authorList>
    </citation>
    <scope>NUCLEOTIDE SEQUENCE</scope>
    <source>
        <strain evidence="1">BECK_BZ131</strain>
    </source>
</reference>
<name>A0A450TUK1_9GAMM</name>
<organism evidence="1">
    <name type="scientific">Candidatus Kentrum sp. FW</name>
    <dbReference type="NCBI Taxonomy" id="2126338"/>
    <lineage>
        <taxon>Bacteria</taxon>
        <taxon>Pseudomonadati</taxon>
        <taxon>Pseudomonadota</taxon>
        <taxon>Gammaproteobacteria</taxon>
        <taxon>Candidatus Kentrum</taxon>
    </lineage>
</organism>
<gene>
    <name evidence="1" type="ORF">BECKFW1821C_GA0114237_10363</name>
</gene>
<dbReference type="EMBL" id="CAADFE010000036">
    <property type="protein sequence ID" value="VFJ72641.1"/>
    <property type="molecule type" value="Genomic_DNA"/>
</dbReference>
<accession>A0A450TUK1</accession>
<protein>
    <submittedName>
        <fullName evidence="1">Uncharacterized protein</fullName>
    </submittedName>
</protein>
<sequence>MENAIEIVVRRYYAFLGLSNIRFSPRHANSHRVIDSRLHRYPQPDEFPVIIRWIFG</sequence>
<evidence type="ECO:0000313" key="1">
    <source>
        <dbReference type="EMBL" id="VFJ72641.1"/>
    </source>
</evidence>